<protein>
    <submittedName>
        <fullName evidence="2">Uncharacterized protein</fullName>
    </submittedName>
</protein>
<keyword evidence="3" id="KW-1185">Reference proteome</keyword>
<evidence type="ECO:0000256" key="1">
    <source>
        <dbReference type="ARBA" id="ARBA00006974"/>
    </source>
</evidence>
<evidence type="ECO:0000313" key="2">
    <source>
        <dbReference type="EMBL" id="KAK3006194.1"/>
    </source>
</evidence>
<organism evidence="2 3">
    <name type="scientific">Escallonia herrerae</name>
    <dbReference type="NCBI Taxonomy" id="1293975"/>
    <lineage>
        <taxon>Eukaryota</taxon>
        <taxon>Viridiplantae</taxon>
        <taxon>Streptophyta</taxon>
        <taxon>Embryophyta</taxon>
        <taxon>Tracheophyta</taxon>
        <taxon>Spermatophyta</taxon>
        <taxon>Magnoliopsida</taxon>
        <taxon>eudicotyledons</taxon>
        <taxon>Gunneridae</taxon>
        <taxon>Pentapetalae</taxon>
        <taxon>asterids</taxon>
        <taxon>campanulids</taxon>
        <taxon>Escalloniales</taxon>
        <taxon>Escalloniaceae</taxon>
        <taxon>Escallonia</taxon>
    </lineage>
</organism>
<evidence type="ECO:0000313" key="3">
    <source>
        <dbReference type="Proteomes" id="UP001188597"/>
    </source>
</evidence>
<name>A0AA89AJI5_9ASTE</name>
<comment type="similarity">
    <text evidence="1">Belongs to the ARG7 family.</text>
</comment>
<proteinExistence type="inferred from homology"/>
<reference evidence="2" key="1">
    <citation type="submission" date="2022-12" db="EMBL/GenBank/DDBJ databases">
        <title>Draft genome assemblies for two species of Escallonia (Escalloniales).</title>
        <authorList>
            <person name="Chanderbali A."/>
            <person name="Dervinis C."/>
            <person name="Anghel I."/>
            <person name="Soltis D."/>
            <person name="Soltis P."/>
            <person name="Zapata F."/>
        </authorList>
    </citation>
    <scope>NUCLEOTIDE SEQUENCE</scope>
    <source>
        <strain evidence="2">UCBG64.0493</strain>
        <tissue evidence="2">Leaf</tissue>
    </source>
</reference>
<dbReference type="AlphaFoldDB" id="A0AA89AJI5"/>
<dbReference type="GO" id="GO:0009733">
    <property type="term" value="P:response to auxin"/>
    <property type="evidence" value="ECO:0007669"/>
    <property type="project" value="InterPro"/>
</dbReference>
<dbReference type="InterPro" id="IPR003676">
    <property type="entry name" value="SAUR_fam"/>
</dbReference>
<dbReference type="Proteomes" id="UP001188597">
    <property type="component" value="Unassembled WGS sequence"/>
</dbReference>
<accession>A0AA89AJI5</accession>
<gene>
    <name evidence="2" type="ORF">RJ639_017733</name>
</gene>
<dbReference type="Pfam" id="PF02519">
    <property type="entry name" value="Auxin_inducible"/>
    <property type="match status" value="1"/>
</dbReference>
<comment type="caution">
    <text evidence="2">The sequence shown here is derived from an EMBL/GenBank/DDBJ whole genome shotgun (WGS) entry which is preliminary data.</text>
</comment>
<sequence>MEPWNIVKFNRMACMWAKQPRIGKKKPPHDVPPGHVAATVGEAGRRFVIRAGYLNHPILRQQLD</sequence>
<dbReference type="EMBL" id="JAVXUP010002025">
    <property type="protein sequence ID" value="KAK3006194.1"/>
    <property type="molecule type" value="Genomic_DNA"/>
</dbReference>